<keyword evidence="4 10" id="KW-0378">Hydrolase</keyword>
<comment type="caution">
    <text evidence="10">The sequence shown here is derived from an EMBL/GenBank/DDBJ whole genome shotgun (WGS) entry which is preliminary data.</text>
</comment>
<dbReference type="PANTHER" id="PTHR11080">
    <property type="entry name" value="PYRAZINAMIDASE/NICOTINAMIDASE"/>
    <property type="match status" value="1"/>
</dbReference>
<feature type="domain" description="Isochorismatase-like" evidence="9">
    <location>
        <begin position="12"/>
        <end position="210"/>
    </location>
</feature>
<dbReference type="GO" id="GO:0019363">
    <property type="term" value="P:pyridine nucleotide biosynthetic process"/>
    <property type="evidence" value="ECO:0007669"/>
    <property type="project" value="UniProtKB-KW"/>
</dbReference>
<evidence type="ECO:0000256" key="1">
    <source>
        <dbReference type="ARBA" id="ARBA00006336"/>
    </source>
</evidence>
<evidence type="ECO:0000256" key="8">
    <source>
        <dbReference type="ARBA" id="ARBA00072277"/>
    </source>
</evidence>
<evidence type="ECO:0000256" key="2">
    <source>
        <dbReference type="ARBA" id="ARBA00022642"/>
    </source>
</evidence>
<dbReference type="InterPro" id="IPR036380">
    <property type="entry name" value="Isochorismatase-like_sf"/>
</dbReference>
<comment type="pathway">
    <text evidence="5">Cofactor biosynthesis; nicotinate biosynthesis; nicotinate from nicotinamide: step 1/1.</text>
</comment>
<evidence type="ECO:0000313" key="10">
    <source>
        <dbReference type="EMBL" id="MBF9234551.1"/>
    </source>
</evidence>
<dbReference type="AlphaFoldDB" id="A0A931BPE3"/>
<dbReference type="CDD" id="cd01011">
    <property type="entry name" value="nicotinamidase"/>
    <property type="match status" value="1"/>
</dbReference>
<dbReference type="PANTHER" id="PTHR11080:SF2">
    <property type="entry name" value="LD05707P"/>
    <property type="match status" value="1"/>
</dbReference>
<comment type="similarity">
    <text evidence="1">Belongs to the isochorismatase family.</text>
</comment>
<keyword evidence="2" id="KW-0662">Pyridine nucleotide biosynthesis</keyword>
<dbReference type="EMBL" id="JADQDO010000007">
    <property type="protein sequence ID" value="MBF9234551.1"/>
    <property type="molecule type" value="Genomic_DNA"/>
</dbReference>
<dbReference type="InterPro" id="IPR052347">
    <property type="entry name" value="Isochorismatase_Nicotinamidase"/>
</dbReference>
<dbReference type="EC" id="3.5.1.19" evidence="6"/>
<dbReference type="InterPro" id="IPR000868">
    <property type="entry name" value="Isochorismatase-like_dom"/>
</dbReference>
<gene>
    <name evidence="10" type="primary">pncA</name>
    <name evidence="10" type="ORF">I2H38_14325</name>
</gene>
<evidence type="ECO:0000256" key="4">
    <source>
        <dbReference type="ARBA" id="ARBA00022801"/>
    </source>
</evidence>
<evidence type="ECO:0000256" key="5">
    <source>
        <dbReference type="ARBA" id="ARBA00037900"/>
    </source>
</evidence>
<accession>A0A931BPE3</accession>
<dbReference type="Pfam" id="PF00857">
    <property type="entry name" value="Isochorismatase"/>
    <property type="match status" value="1"/>
</dbReference>
<keyword evidence="11" id="KW-1185">Reference proteome</keyword>
<proteinExistence type="inferred from homology"/>
<dbReference type="RefSeq" id="WP_196272544.1">
    <property type="nucleotide sequence ID" value="NZ_JADQDO010000007.1"/>
</dbReference>
<sequence length="214" mass="23019">MNAPLKPTETDIFIVVDVQNDFLPGGALAVPDGDAVIAPINKMAKAFRHVVLTQDWHPKGHASFASSHAGKKPFEMIELPYGPQVLWPDHCVQGTRGAEIARELDIPHAQLVIRKGHNSQIDSYSGFKEADRKTGTGLAGYLRERGFNRVFVAGLATDFCVAWTALDAKAAGFDTYLIEDASRAINANGSLARALDDLKTAGVHTINSAQIVGS</sequence>
<name>A0A931BPE3_9HYPH</name>
<dbReference type="GO" id="GO:0008936">
    <property type="term" value="F:nicotinamidase activity"/>
    <property type="evidence" value="ECO:0007669"/>
    <property type="project" value="UniProtKB-EC"/>
</dbReference>
<evidence type="ECO:0000259" key="9">
    <source>
        <dbReference type="Pfam" id="PF00857"/>
    </source>
</evidence>
<evidence type="ECO:0000256" key="6">
    <source>
        <dbReference type="ARBA" id="ARBA00039017"/>
    </source>
</evidence>
<dbReference type="GO" id="GO:0046872">
    <property type="term" value="F:metal ion binding"/>
    <property type="evidence" value="ECO:0007669"/>
    <property type="project" value="UniProtKB-KW"/>
</dbReference>
<dbReference type="Gene3D" id="3.40.50.850">
    <property type="entry name" value="Isochorismatase-like"/>
    <property type="match status" value="1"/>
</dbReference>
<protein>
    <recommendedName>
        <fullName evidence="8">Nicotinamidase</fullName>
        <ecNumber evidence="6">3.5.1.19</ecNumber>
    </recommendedName>
    <alternativeName>
        <fullName evidence="7">Nicotinamide deamidase</fullName>
    </alternativeName>
</protein>
<keyword evidence="3" id="KW-0479">Metal-binding</keyword>
<evidence type="ECO:0000313" key="11">
    <source>
        <dbReference type="Proteomes" id="UP000599312"/>
    </source>
</evidence>
<dbReference type="NCBIfam" id="NF008623">
    <property type="entry name" value="PRK11609.1"/>
    <property type="match status" value="1"/>
</dbReference>
<dbReference type="SUPFAM" id="SSF52499">
    <property type="entry name" value="Isochorismatase-like hydrolases"/>
    <property type="match status" value="1"/>
</dbReference>
<dbReference type="Proteomes" id="UP000599312">
    <property type="component" value="Unassembled WGS sequence"/>
</dbReference>
<reference evidence="10" key="1">
    <citation type="submission" date="2020-11" db="EMBL/GenBank/DDBJ databases">
        <authorList>
            <person name="Kim M.K."/>
        </authorList>
    </citation>
    <scope>NUCLEOTIDE SEQUENCE</scope>
    <source>
        <strain evidence="10">BT350</strain>
    </source>
</reference>
<organism evidence="10 11">
    <name type="scientific">Microvirga alba</name>
    <dbReference type="NCBI Taxonomy" id="2791025"/>
    <lineage>
        <taxon>Bacteria</taxon>
        <taxon>Pseudomonadati</taxon>
        <taxon>Pseudomonadota</taxon>
        <taxon>Alphaproteobacteria</taxon>
        <taxon>Hyphomicrobiales</taxon>
        <taxon>Methylobacteriaceae</taxon>
        <taxon>Microvirga</taxon>
    </lineage>
</organism>
<dbReference type="FunFam" id="3.40.50.850:FF:000006">
    <property type="entry name" value="Bifunctional pyrazinamidase/nicotinamidase"/>
    <property type="match status" value="1"/>
</dbReference>
<evidence type="ECO:0000256" key="3">
    <source>
        <dbReference type="ARBA" id="ARBA00022723"/>
    </source>
</evidence>
<evidence type="ECO:0000256" key="7">
    <source>
        <dbReference type="ARBA" id="ARBA00043224"/>
    </source>
</evidence>